<dbReference type="EMBL" id="JBHRTG010000019">
    <property type="protein sequence ID" value="MFC3165591.1"/>
    <property type="molecule type" value="Genomic_DNA"/>
</dbReference>
<accession>A0ABV7IBX4</accession>
<sequence length="141" mass="15401">MPSARISTFFHPTIGVFAVLFGVATLISGGNNILLLQSAAEPTERIVPFVLYFNFAAGFAYVAAGAAFILHRRWASTLAFAIATATLLVFTGLGVWILLGYPYELKTVAAMTIRTVFWWFTAIASQLLSDVRPAATRRLKQ</sequence>
<protein>
    <submittedName>
        <fullName evidence="2">Uncharacterized protein</fullName>
    </submittedName>
</protein>
<keyword evidence="1" id="KW-0472">Membrane</keyword>
<gene>
    <name evidence="2" type="ORF">ACFOHV_20110</name>
</gene>
<proteinExistence type="predicted"/>
<organism evidence="2 3">
    <name type="scientific">Ciceribacter thiooxidans</name>
    <dbReference type="NCBI Taxonomy" id="1969821"/>
    <lineage>
        <taxon>Bacteria</taxon>
        <taxon>Pseudomonadati</taxon>
        <taxon>Pseudomonadota</taxon>
        <taxon>Alphaproteobacteria</taxon>
        <taxon>Hyphomicrobiales</taxon>
        <taxon>Rhizobiaceae</taxon>
        <taxon>Ciceribacter</taxon>
    </lineage>
</organism>
<feature type="transmembrane region" description="Helical" evidence="1">
    <location>
        <begin position="77"/>
        <end position="99"/>
    </location>
</feature>
<keyword evidence="1" id="KW-0812">Transmembrane</keyword>
<evidence type="ECO:0000256" key="1">
    <source>
        <dbReference type="SAM" id="Phobius"/>
    </source>
</evidence>
<reference evidence="3" key="1">
    <citation type="journal article" date="2019" name="Int. J. Syst. Evol. Microbiol.">
        <title>The Global Catalogue of Microorganisms (GCM) 10K type strain sequencing project: providing services to taxonomists for standard genome sequencing and annotation.</title>
        <authorList>
            <consortium name="The Broad Institute Genomics Platform"/>
            <consortium name="The Broad Institute Genome Sequencing Center for Infectious Disease"/>
            <person name="Wu L."/>
            <person name="Ma J."/>
        </authorList>
    </citation>
    <scope>NUCLEOTIDE SEQUENCE [LARGE SCALE GENOMIC DNA]</scope>
    <source>
        <strain evidence="3">KCTC 52231</strain>
    </source>
</reference>
<name>A0ABV7IBX4_9HYPH</name>
<keyword evidence="3" id="KW-1185">Reference proteome</keyword>
<feature type="transmembrane region" description="Helical" evidence="1">
    <location>
        <begin position="111"/>
        <end position="131"/>
    </location>
</feature>
<dbReference type="RefSeq" id="WP_182308197.1">
    <property type="nucleotide sequence ID" value="NZ_CP059897.1"/>
</dbReference>
<evidence type="ECO:0000313" key="2">
    <source>
        <dbReference type="EMBL" id="MFC3165591.1"/>
    </source>
</evidence>
<keyword evidence="1" id="KW-1133">Transmembrane helix</keyword>
<comment type="caution">
    <text evidence="2">The sequence shown here is derived from an EMBL/GenBank/DDBJ whole genome shotgun (WGS) entry which is preliminary data.</text>
</comment>
<feature type="transmembrane region" description="Helical" evidence="1">
    <location>
        <begin position="49"/>
        <end position="70"/>
    </location>
</feature>
<dbReference type="Proteomes" id="UP001595647">
    <property type="component" value="Unassembled WGS sequence"/>
</dbReference>
<feature type="transmembrane region" description="Helical" evidence="1">
    <location>
        <begin position="9"/>
        <end position="29"/>
    </location>
</feature>
<evidence type="ECO:0000313" key="3">
    <source>
        <dbReference type="Proteomes" id="UP001595647"/>
    </source>
</evidence>